<dbReference type="Proteomes" id="UP001529510">
    <property type="component" value="Unassembled WGS sequence"/>
</dbReference>
<evidence type="ECO:0000313" key="4">
    <source>
        <dbReference type="Proteomes" id="UP001529510"/>
    </source>
</evidence>
<protein>
    <submittedName>
        <fullName evidence="3">Uncharacterized protein</fullName>
    </submittedName>
</protein>
<evidence type="ECO:0000313" key="3">
    <source>
        <dbReference type="EMBL" id="KAL0152582.1"/>
    </source>
</evidence>
<accession>A0ABD0MRC6</accession>
<feature type="non-terminal residue" evidence="3">
    <location>
        <position position="1"/>
    </location>
</feature>
<feature type="transmembrane region" description="Helical" evidence="2">
    <location>
        <begin position="62"/>
        <end position="83"/>
    </location>
</feature>
<gene>
    <name evidence="3" type="ORF">M9458_052305</name>
</gene>
<sequence>GIMELITWTLNAIDTIFSTRGRGYGDPKCPAETFAAGYVMDPWAKWRVMCMAPLSLEDIEDIYIFVSLISGFLLIGFGGALLYRRLVKAVHAVQNKLENMMEKLAAMQRALDLETCGTF</sequence>
<keyword evidence="2" id="KW-0812">Transmembrane</keyword>
<dbReference type="AlphaFoldDB" id="A0ABD0MRC6"/>
<keyword evidence="1" id="KW-0175">Coiled coil</keyword>
<keyword evidence="4" id="KW-1185">Reference proteome</keyword>
<evidence type="ECO:0000256" key="2">
    <source>
        <dbReference type="SAM" id="Phobius"/>
    </source>
</evidence>
<evidence type="ECO:0000256" key="1">
    <source>
        <dbReference type="SAM" id="Coils"/>
    </source>
</evidence>
<name>A0ABD0MRC6_CIRMR</name>
<proteinExistence type="predicted"/>
<reference evidence="3 4" key="1">
    <citation type="submission" date="2024-05" db="EMBL/GenBank/DDBJ databases">
        <title>Genome sequencing and assembly of Indian major carp, Cirrhinus mrigala (Hamilton, 1822).</title>
        <authorList>
            <person name="Mohindra V."/>
            <person name="Chowdhury L.M."/>
            <person name="Lal K."/>
            <person name="Jena J.K."/>
        </authorList>
    </citation>
    <scope>NUCLEOTIDE SEQUENCE [LARGE SCALE GENOMIC DNA]</scope>
    <source>
        <strain evidence="3">CM1030</strain>
        <tissue evidence="3">Blood</tissue>
    </source>
</reference>
<keyword evidence="2" id="KW-1133">Transmembrane helix</keyword>
<comment type="caution">
    <text evidence="3">The sequence shown here is derived from an EMBL/GenBank/DDBJ whole genome shotgun (WGS) entry which is preliminary data.</text>
</comment>
<feature type="coiled-coil region" evidence="1">
    <location>
        <begin position="83"/>
        <end position="110"/>
    </location>
</feature>
<organism evidence="3 4">
    <name type="scientific">Cirrhinus mrigala</name>
    <name type="common">Mrigala</name>
    <dbReference type="NCBI Taxonomy" id="683832"/>
    <lineage>
        <taxon>Eukaryota</taxon>
        <taxon>Metazoa</taxon>
        <taxon>Chordata</taxon>
        <taxon>Craniata</taxon>
        <taxon>Vertebrata</taxon>
        <taxon>Euteleostomi</taxon>
        <taxon>Actinopterygii</taxon>
        <taxon>Neopterygii</taxon>
        <taxon>Teleostei</taxon>
        <taxon>Ostariophysi</taxon>
        <taxon>Cypriniformes</taxon>
        <taxon>Cyprinidae</taxon>
        <taxon>Labeoninae</taxon>
        <taxon>Labeonini</taxon>
        <taxon>Cirrhinus</taxon>
    </lineage>
</organism>
<dbReference type="EMBL" id="JAMKFB020000189">
    <property type="protein sequence ID" value="KAL0152582.1"/>
    <property type="molecule type" value="Genomic_DNA"/>
</dbReference>
<keyword evidence="2" id="KW-0472">Membrane</keyword>